<evidence type="ECO:0000256" key="3">
    <source>
        <dbReference type="ARBA" id="ARBA00022737"/>
    </source>
</evidence>
<dbReference type="SUPFAM" id="SSF50978">
    <property type="entry name" value="WD40 repeat-like"/>
    <property type="match status" value="1"/>
</dbReference>
<dbReference type="InterPro" id="IPR001680">
    <property type="entry name" value="WD40_rpt"/>
</dbReference>
<evidence type="ECO:0000256" key="4">
    <source>
        <dbReference type="ARBA" id="ARBA00022786"/>
    </source>
</evidence>
<dbReference type="InterPro" id="IPR020472">
    <property type="entry name" value="WD40_PAC1"/>
</dbReference>
<name>A0ABP0YPU9_9ROSI</name>
<dbReference type="InterPro" id="IPR036322">
    <property type="entry name" value="WD40_repeat_dom_sf"/>
</dbReference>
<accession>A0ABP0YPU9</accession>
<evidence type="ECO:0000256" key="6">
    <source>
        <dbReference type="PROSITE-ProRule" id="PRU00221"/>
    </source>
</evidence>
<dbReference type="PANTHER" id="PTHR22852:SF0">
    <property type="entry name" value="DENTICLELESS PROTEIN HOMOLOG"/>
    <property type="match status" value="1"/>
</dbReference>
<dbReference type="InterPro" id="IPR015943">
    <property type="entry name" value="WD40/YVTN_repeat-like_dom_sf"/>
</dbReference>
<dbReference type="SMART" id="SM00320">
    <property type="entry name" value="WD40"/>
    <property type="match status" value="7"/>
</dbReference>
<sequence length="548" mass="60901">MTVARKHSHWRQVGSQIPLHIQLEIPSSPFFILVFLLRRLIQATQMEISRSPSFFQDLSSRELNGFRVRKRPRFSADIALSFKEVGAMSVEHDGDHTPPLAVSFCKTLHNSHIFALSDEDGYVSMFNTRSRFSLFSSHEENTEKSRVSEWEAHRNAVFDVCWIKDDTQMITASGDQSMKLWDVQEMECIGTLRGHKGSVKSISSHPTNHDLIVSGSRDGSFALWDLRTTSCSKVGSEVMCLRPTAVVKGAHLSSNARRIRSQKSASKSITSVLYLKDELSIATAGAVDSVVKFWDTRNLKNAITLCQPKSSDKDTRLHGISSLSQDANGAFLSASCMDNRIYLYNVLQLEKGPVKSFSGCQIDSFFVKSAISPDASYLLSGSTDGNAHVWQVDKPHEDPITLTKHSGEVSAVDWSSFEVGKFVTSSDDFTVRIWNSQNSCSSSKRPTSCNRKRIMAMPTLEQPKGSDSSDSPYFNSACAIPSSYAMDMEHKLGTPESKVKRFLSDAAADLIESFEKTPETNSKSPSSVLNPPSSMKRKTIRDYFLVAP</sequence>
<dbReference type="PROSITE" id="PS00678">
    <property type="entry name" value="WD_REPEATS_1"/>
    <property type="match status" value="1"/>
</dbReference>
<feature type="repeat" description="WD" evidence="6">
    <location>
        <begin position="370"/>
        <end position="393"/>
    </location>
</feature>
<keyword evidence="4" id="KW-0833">Ubl conjugation pathway</keyword>
<feature type="repeat" description="WD" evidence="6">
    <location>
        <begin position="402"/>
        <end position="435"/>
    </location>
</feature>
<dbReference type="Gene3D" id="2.130.10.10">
    <property type="entry name" value="YVTN repeat-like/Quinoprotein amine dehydrogenase"/>
    <property type="match status" value="2"/>
</dbReference>
<evidence type="ECO:0000313" key="8">
    <source>
        <dbReference type="EMBL" id="CAK9322544.1"/>
    </source>
</evidence>
<dbReference type="InterPro" id="IPR019775">
    <property type="entry name" value="WD40_repeat_CS"/>
</dbReference>
<evidence type="ECO:0000256" key="7">
    <source>
        <dbReference type="SAM" id="MobiDB-lite"/>
    </source>
</evidence>
<comment type="pathway">
    <text evidence="1">Protein modification; protein ubiquitination.</text>
</comment>
<dbReference type="EMBL" id="OZ021739">
    <property type="protein sequence ID" value="CAK9322544.1"/>
    <property type="molecule type" value="Genomic_DNA"/>
</dbReference>
<feature type="region of interest" description="Disordered" evidence="7">
    <location>
        <begin position="514"/>
        <end position="535"/>
    </location>
</feature>
<feature type="compositionally biased region" description="Polar residues" evidence="7">
    <location>
        <begin position="519"/>
        <end position="533"/>
    </location>
</feature>
<dbReference type="PROSITE" id="PS50294">
    <property type="entry name" value="WD_REPEATS_REGION"/>
    <property type="match status" value="3"/>
</dbReference>
<feature type="repeat" description="WD" evidence="6">
    <location>
        <begin position="192"/>
        <end position="234"/>
    </location>
</feature>
<dbReference type="Pfam" id="PF00400">
    <property type="entry name" value="WD40"/>
    <property type="match status" value="5"/>
</dbReference>
<evidence type="ECO:0000313" key="9">
    <source>
        <dbReference type="Proteomes" id="UP001642487"/>
    </source>
</evidence>
<keyword evidence="9" id="KW-1185">Reference proteome</keyword>
<dbReference type="Proteomes" id="UP001642487">
    <property type="component" value="Chromosome 5"/>
</dbReference>
<evidence type="ECO:0000256" key="5">
    <source>
        <dbReference type="ARBA" id="ARBA00038344"/>
    </source>
</evidence>
<dbReference type="PRINTS" id="PR00320">
    <property type="entry name" value="GPROTEINBRPT"/>
</dbReference>
<reference evidence="8 9" key="1">
    <citation type="submission" date="2024-03" db="EMBL/GenBank/DDBJ databases">
        <authorList>
            <person name="Gkanogiannis A."/>
            <person name="Becerra Lopez-Lavalle L."/>
        </authorList>
    </citation>
    <scope>NUCLEOTIDE SEQUENCE [LARGE SCALE GENOMIC DNA]</scope>
</reference>
<feature type="repeat" description="WD" evidence="6">
    <location>
        <begin position="150"/>
        <end position="191"/>
    </location>
</feature>
<comment type="similarity">
    <text evidence="5">Belongs to the WD repeat cdt2 family.</text>
</comment>
<evidence type="ECO:0000256" key="1">
    <source>
        <dbReference type="ARBA" id="ARBA00004906"/>
    </source>
</evidence>
<evidence type="ECO:0000256" key="2">
    <source>
        <dbReference type="ARBA" id="ARBA00022574"/>
    </source>
</evidence>
<gene>
    <name evidence="8" type="ORF">CITCOLO1_LOCUS14694</name>
</gene>
<protein>
    <submittedName>
        <fullName evidence="8">Uncharacterized protein</fullName>
    </submittedName>
</protein>
<dbReference type="PANTHER" id="PTHR22852">
    <property type="entry name" value="LETHAL 2 DENTICLELESS PROTEIN RETINOIC ACID-REGULATED NUCLEAR MATRIX-ASSOCIATED PROTEIN"/>
    <property type="match status" value="1"/>
</dbReference>
<dbReference type="InterPro" id="IPR051865">
    <property type="entry name" value="WD-repeat_CDT2_adapter"/>
</dbReference>
<keyword evidence="3" id="KW-0677">Repeat</keyword>
<dbReference type="PROSITE" id="PS50082">
    <property type="entry name" value="WD_REPEATS_2"/>
    <property type="match status" value="4"/>
</dbReference>
<organism evidence="8 9">
    <name type="scientific">Citrullus colocynthis</name>
    <name type="common">colocynth</name>
    <dbReference type="NCBI Taxonomy" id="252529"/>
    <lineage>
        <taxon>Eukaryota</taxon>
        <taxon>Viridiplantae</taxon>
        <taxon>Streptophyta</taxon>
        <taxon>Embryophyta</taxon>
        <taxon>Tracheophyta</taxon>
        <taxon>Spermatophyta</taxon>
        <taxon>Magnoliopsida</taxon>
        <taxon>eudicotyledons</taxon>
        <taxon>Gunneridae</taxon>
        <taxon>Pentapetalae</taxon>
        <taxon>rosids</taxon>
        <taxon>fabids</taxon>
        <taxon>Cucurbitales</taxon>
        <taxon>Cucurbitaceae</taxon>
        <taxon>Benincaseae</taxon>
        <taxon>Citrullus</taxon>
    </lineage>
</organism>
<keyword evidence="2 6" id="KW-0853">WD repeat</keyword>
<proteinExistence type="inferred from homology"/>